<accession>A0A918GV68</accession>
<sequence>MTDESTLEYAVDESAMRSDCDLWFAVPPGFTELPFASLFHDSGSPEGGRARAAIDALLDLVPEEKLADLLTRLSEAHATVGLLIREGLIHLSLGAHEADDGRVLESVLTLNRGEMPHGPRNLMAARAATARQSALPVAVPHLPCGPAAFTEAVMELPAEADTRCRSLYQATAYLPYPDGGRLAVLTLTSTAVDAREFFRDVHRAIAESVSFDNPLPEALKARVPESDVAASVRAVFG</sequence>
<evidence type="ECO:0000313" key="1">
    <source>
        <dbReference type="EMBL" id="GGS68346.1"/>
    </source>
</evidence>
<gene>
    <name evidence="1" type="ORF">GCM10010238_66300</name>
</gene>
<protein>
    <submittedName>
        <fullName evidence="1">Uncharacterized protein</fullName>
    </submittedName>
</protein>
<dbReference type="AlphaFoldDB" id="A0A918GV68"/>
<dbReference type="Proteomes" id="UP000653493">
    <property type="component" value="Unassembled WGS sequence"/>
</dbReference>
<reference evidence="1" key="2">
    <citation type="submission" date="2020-09" db="EMBL/GenBank/DDBJ databases">
        <authorList>
            <person name="Sun Q."/>
            <person name="Ohkuma M."/>
        </authorList>
    </citation>
    <scope>NUCLEOTIDE SEQUENCE</scope>
    <source>
        <strain evidence="1">JCM 4234</strain>
    </source>
</reference>
<name>A0A918GV68_STRGD</name>
<dbReference type="EMBL" id="BMSL01000036">
    <property type="protein sequence ID" value="GGS68346.1"/>
    <property type="molecule type" value="Genomic_DNA"/>
</dbReference>
<proteinExistence type="predicted"/>
<organism evidence="1 2">
    <name type="scientific">Streptomyces griseoviridis</name>
    <dbReference type="NCBI Taxonomy" id="45398"/>
    <lineage>
        <taxon>Bacteria</taxon>
        <taxon>Bacillati</taxon>
        <taxon>Actinomycetota</taxon>
        <taxon>Actinomycetes</taxon>
        <taxon>Kitasatosporales</taxon>
        <taxon>Streptomycetaceae</taxon>
        <taxon>Streptomyces</taxon>
    </lineage>
</organism>
<keyword evidence="2" id="KW-1185">Reference proteome</keyword>
<reference evidence="1" key="1">
    <citation type="journal article" date="2014" name="Int. J. Syst. Evol. Microbiol.">
        <title>Complete genome sequence of Corynebacterium casei LMG S-19264T (=DSM 44701T), isolated from a smear-ripened cheese.</title>
        <authorList>
            <consortium name="US DOE Joint Genome Institute (JGI-PGF)"/>
            <person name="Walter F."/>
            <person name="Albersmeier A."/>
            <person name="Kalinowski J."/>
            <person name="Ruckert C."/>
        </authorList>
    </citation>
    <scope>NUCLEOTIDE SEQUENCE</scope>
    <source>
        <strain evidence="1">JCM 4234</strain>
    </source>
</reference>
<comment type="caution">
    <text evidence="1">The sequence shown here is derived from an EMBL/GenBank/DDBJ whole genome shotgun (WGS) entry which is preliminary data.</text>
</comment>
<evidence type="ECO:0000313" key="2">
    <source>
        <dbReference type="Proteomes" id="UP000653493"/>
    </source>
</evidence>